<organism evidence="18 19">
    <name type="scientific">Thalassolituus marinus</name>
    <dbReference type="NCBI Taxonomy" id="671053"/>
    <lineage>
        <taxon>Bacteria</taxon>
        <taxon>Pseudomonadati</taxon>
        <taxon>Pseudomonadota</taxon>
        <taxon>Gammaproteobacteria</taxon>
        <taxon>Oceanospirillales</taxon>
        <taxon>Oceanospirillaceae</taxon>
        <taxon>Thalassolituus</taxon>
    </lineage>
</organism>
<dbReference type="Proteomes" id="UP000714380">
    <property type="component" value="Unassembled WGS sequence"/>
</dbReference>
<evidence type="ECO:0000256" key="11">
    <source>
        <dbReference type="ARBA" id="ARBA00038856"/>
    </source>
</evidence>
<evidence type="ECO:0000256" key="5">
    <source>
        <dbReference type="ARBA" id="ARBA00022827"/>
    </source>
</evidence>
<sequence>MNSHYDVIVIGSGFGGSVAASTLVNAGQRVLLLERGPWRDTRPVRMAGIDKRSPLPQGRHFYSHLLHRLALPWTKGNGIRMNRHGLFDIHLSADMSVICSSSVGGGSHVYSAMNTRPAKSDYWDGHSQHISSSDMEAHYQWMIATMGARQPTADDNIPNFTGTAFRDSKDFIADDSVGQPAMSVRMEGDPDDWQNNSFLGSQSGSKATLDQRLLLPAVEQGLEIRALHECLAIWRTPNGYRLDVQDHQRKQIINLTSHRVVLAAGTLNTLRLLFHSRDVGGLKGMQTLGLGFGGNGDVPAWWPLNSEQNLSSGTPCHGRFALRANDSDQAMTLPGCLPVDLTRYGVNGIEQIPLPARIRQRLQRDLIVVGMGADNANGVARWHKGRLSFRYLQESNPILASVYAHLAEVGRRSGSALRFMRNRPLTVHPLGGARLADHSESGVVNGFGEVHDHPGLFIADAAALPAAPGTPPSMTISAWARHVALHIPNATHKKAVKARSKTS</sequence>
<comment type="cofactor">
    <cofactor evidence="1">
        <name>FAD</name>
        <dbReference type="ChEBI" id="CHEBI:57692"/>
    </cofactor>
</comment>
<evidence type="ECO:0000313" key="18">
    <source>
        <dbReference type="EMBL" id="MCA6064787.1"/>
    </source>
</evidence>
<dbReference type="PANTHER" id="PTHR47470">
    <property type="entry name" value="CHOLESTEROL OXIDASE"/>
    <property type="match status" value="1"/>
</dbReference>
<dbReference type="InterPro" id="IPR052542">
    <property type="entry name" value="Cholesterol_Oxidase"/>
</dbReference>
<proteinExistence type="inferred from homology"/>
<dbReference type="Gene3D" id="3.50.50.60">
    <property type="entry name" value="FAD/NAD(P)-binding domain"/>
    <property type="match status" value="1"/>
</dbReference>
<dbReference type="EC" id="1.1.3.6" evidence="13"/>
<evidence type="ECO:0000256" key="2">
    <source>
        <dbReference type="ARBA" id="ARBA00010790"/>
    </source>
</evidence>
<comment type="similarity">
    <text evidence="2">Belongs to the GMC oxidoreductase family.</text>
</comment>
<dbReference type="InterPro" id="IPR000172">
    <property type="entry name" value="GMC_OxRdtase_N"/>
</dbReference>
<comment type="pathway">
    <text evidence="12">Steroid metabolism; cholesterol degradation.</text>
</comment>
<dbReference type="SUPFAM" id="SSF51905">
    <property type="entry name" value="FAD/NAD(P)-binding domain"/>
    <property type="match status" value="1"/>
</dbReference>
<keyword evidence="4" id="KW-0285">Flavoprotein</keyword>
<evidence type="ECO:0000256" key="14">
    <source>
        <dbReference type="ARBA" id="ARBA00049744"/>
    </source>
</evidence>
<evidence type="ECO:0000256" key="8">
    <source>
        <dbReference type="ARBA" id="ARBA00023166"/>
    </source>
</evidence>
<evidence type="ECO:0000256" key="7">
    <source>
        <dbReference type="ARBA" id="ARBA00023098"/>
    </source>
</evidence>
<evidence type="ECO:0000256" key="4">
    <source>
        <dbReference type="ARBA" id="ARBA00022630"/>
    </source>
</evidence>
<evidence type="ECO:0000256" key="9">
    <source>
        <dbReference type="ARBA" id="ARBA00023221"/>
    </source>
</evidence>
<dbReference type="RefSeq" id="WP_225676095.1">
    <property type="nucleotide sequence ID" value="NZ_JAEDAH010000091.1"/>
</dbReference>
<gene>
    <name evidence="18" type="ORF">I9W95_14335</name>
</gene>
<keyword evidence="3" id="KW-0153">Cholesterol metabolism</keyword>
<evidence type="ECO:0000256" key="6">
    <source>
        <dbReference type="ARBA" id="ARBA00023002"/>
    </source>
</evidence>
<dbReference type="EC" id="5.3.3.1" evidence="11"/>
<evidence type="ECO:0000256" key="3">
    <source>
        <dbReference type="ARBA" id="ARBA00022548"/>
    </source>
</evidence>
<feature type="domain" description="Glucose-methanol-choline oxidoreductase N-terminal" evidence="16">
    <location>
        <begin position="9"/>
        <end position="276"/>
    </location>
</feature>
<feature type="domain" description="Glucose-methanol-choline oxidoreductase C-terminal" evidence="17">
    <location>
        <begin position="420"/>
        <end position="480"/>
    </location>
</feature>
<dbReference type="Pfam" id="PF00732">
    <property type="entry name" value="GMC_oxred_N"/>
    <property type="match status" value="1"/>
</dbReference>
<dbReference type="InterPro" id="IPR036188">
    <property type="entry name" value="FAD/NAD-bd_sf"/>
</dbReference>
<dbReference type="EMBL" id="JAEDAH010000091">
    <property type="protein sequence ID" value="MCA6064787.1"/>
    <property type="molecule type" value="Genomic_DNA"/>
</dbReference>
<evidence type="ECO:0000256" key="1">
    <source>
        <dbReference type="ARBA" id="ARBA00001974"/>
    </source>
</evidence>
<name>A0ABS7ZUF1_9GAMM</name>
<keyword evidence="19" id="KW-1185">Reference proteome</keyword>
<reference evidence="18 19" key="1">
    <citation type="submission" date="2020-12" db="EMBL/GenBank/DDBJ databases">
        <title>Novel Thalassolituus-related marine hydrocarbonoclastic bacteria mediated algae-derived hydrocarbons mineralization in twilight zone of the northern South China Sea.</title>
        <authorList>
            <person name="Dong C."/>
        </authorList>
    </citation>
    <scope>NUCLEOTIDE SEQUENCE [LARGE SCALE GENOMIC DNA]</scope>
    <source>
        <strain evidence="18 19">IMCC1826</strain>
    </source>
</reference>
<keyword evidence="6" id="KW-0560">Oxidoreductase</keyword>
<keyword evidence="5" id="KW-0274">FAD</keyword>
<evidence type="ECO:0000259" key="17">
    <source>
        <dbReference type="Pfam" id="PF05199"/>
    </source>
</evidence>
<evidence type="ECO:0000256" key="12">
    <source>
        <dbReference type="ARBA" id="ARBA00049645"/>
    </source>
</evidence>
<dbReference type="PANTHER" id="PTHR47470:SF1">
    <property type="entry name" value="FAD-DEPENDENT OXIDOREDUCTASE 2 FAD BINDING DOMAIN-CONTAINING PROTEIN"/>
    <property type="match status" value="1"/>
</dbReference>
<dbReference type="Gene3D" id="3.30.410.10">
    <property type="entry name" value="Cholesterol Oxidase, domain 2"/>
    <property type="match status" value="1"/>
</dbReference>
<dbReference type="InterPro" id="IPR007867">
    <property type="entry name" value="GMC_OxRtase_C"/>
</dbReference>
<keyword evidence="9" id="KW-0753">Steroid metabolism</keyword>
<keyword evidence="7" id="KW-0443">Lipid metabolism</keyword>
<dbReference type="Pfam" id="PF05199">
    <property type="entry name" value="GMC_oxred_C"/>
    <property type="match status" value="1"/>
</dbReference>
<protein>
    <recommendedName>
        <fullName evidence="14">Cholesterol oxidase</fullName>
        <ecNumber evidence="13">1.1.3.6</ecNumber>
        <ecNumber evidence="11">5.3.3.1</ecNumber>
    </recommendedName>
    <alternativeName>
        <fullName evidence="15">Cholesterol isomerase</fullName>
    </alternativeName>
</protein>
<evidence type="ECO:0000313" key="19">
    <source>
        <dbReference type="Proteomes" id="UP000714380"/>
    </source>
</evidence>
<evidence type="ECO:0000259" key="16">
    <source>
        <dbReference type="Pfam" id="PF00732"/>
    </source>
</evidence>
<keyword evidence="10" id="KW-0413">Isomerase</keyword>
<accession>A0ABS7ZUF1</accession>
<keyword evidence="8" id="KW-1207">Sterol metabolism</keyword>
<evidence type="ECO:0000256" key="10">
    <source>
        <dbReference type="ARBA" id="ARBA00023235"/>
    </source>
</evidence>
<evidence type="ECO:0000256" key="13">
    <source>
        <dbReference type="ARBA" id="ARBA00049723"/>
    </source>
</evidence>
<comment type="caution">
    <text evidence="18">The sequence shown here is derived from an EMBL/GenBank/DDBJ whole genome shotgun (WGS) entry which is preliminary data.</text>
</comment>
<evidence type="ECO:0000256" key="15">
    <source>
        <dbReference type="ARBA" id="ARBA00049778"/>
    </source>
</evidence>